<keyword evidence="3" id="KW-1185">Reference proteome</keyword>
<feature type="region of interest" description="Disordered" evidence="1">
    <location>
        <begin position="100"/>
        <end position="131"/>
    </location>
</feature>
<proteinExistence type="predicted"/>
<gene>
    <name evidence="2" type="ORF">FRACYDRAFT_248006</name>
</gene>
<dbReference type="InParanoid" id="A0A1E7EV65"/>
<feature type="compositionally biased region" description="Polar residues" evidence="1">
    <location>
        <begin position="52"/>
        <end position="62"/>
    </location>
</feature>
<name>A0A1E7EV65_9STRA</name>
<organism evidence="2 3">
    <name type="scientific">Fragilariopsis cylindrus CCMP1102</name>
    <dbReference type="NCBI Taxonomy" id="635003"/>
    <lineage>
        <taxon>Eukaryota</taxon>
        <taxon>Sar</taxon>
        <taxon>Stramenopiles</taxon>
        <taxon>Ochrophyta</taxon>
        <taxon>Bacillariophyta</taxon>
        <taxon>Bacillariophyceae</taxon>
        <taxon>Bacillariophycidae</taxon>
        <taxon>Bacillariales</taxon>
        <taxon>Bacillariaceae</taxon>
        <taxon>Fragilariopsis</taxon>
    </lineage>
</organism>
<evidence type="ECO:0000313" key="3">
    <source>
        <dbReference type="Proteomes" id="UP000095751"/>
    </source>
</evidence>
<dbReference type="KEGG" id="fcy:FRACYDRAFT_248006"/>
<sequence>MGRDLQEEEEKIIFPITAPTLQPTGSGTTELSPSSSSFIGNSNCSVGGFTLPPTSNTVSTRPNIGRINTEDEEPPNDNAILVLTDIPTLPPTSQATVQVGGFTLPPKSSPEESTSPNTGPVNPEGEEPHQDNTTIVLLPPILQAVVDNDDHIVTIISDNDNSDIGRTVDGSGSTIQPQPPSVKLPSFNTWQKNKQSTSGTTVLLRGTLVVATQVAVDYLGILLLVEELTTHFKE</sequence>
<evidence type="ECO:0000256" key="1">
    <source>
        <dbReference type="SAM" id="MobiDB-lite"/>
    </source>
</evidence>
<dbReference type="Proteomes" id="UP000095751">
    <property type="component" value="Unassembled WGS sequence"/>
</dbReference>
<dbReference type="AlphaFoldDB" id="A0A1E7EV65"/>
<evidence type="ECO:0000313" key="2">
    <source>
        <dbReference type="EMBL" id="OEU09749.1"/>
    </source>
</evidence>
<dbReference type="EMBL" id="KV784374">
    <property type="protein sequence ID" value="OEU09749.1"/>
    <property type="molecule type" value="Genomic_DNA"/>
</dbReference>
<accession>A0A1E7EV65</accession>
<protein>
    <submittedName>
        <fullName evidence="2">Uncharacterized protein</fullName>
    </submittedName>
</protein>
<reference evidence="2 3" key="1">
    <citation type="submission" date="2016-09" db="EMBL/GenBank/DDBJ databases">
        <title>Extensive genetic diversity and differential bi-allelic expression allows diatom success in the polar Southern Ocean.</title>
        <authorList>
            <consortium name="DOE Joint Genome Institute"/>
            <person name="Mock T."/>
            <person name="Otillar R.P."/>
            <person name="Strauss J."/>
            <person name="Dupont C."/>
            <person name="Frickenhaus S."/>
            <person name="Maumus F."/>
            <person name="Mcmullan M."/>
            <person name="Sanges R."/>
            <person name="Schmutz J."/>
            <person name="Toseland A."/>
            <person name="Valas R."/>
            <person name="Veluchamy A."/>
            <person name="Ward B.J."/>
            <person name="Allen A."/>
            <person name="Barry K."/>
            <person name="Falciatore A."/>
            <person name="Ferrante M."/>
            <person name="Fortunato A.E."/>
            <person name="Gloeckner G."/>
            <person name="Gruber A."/>
            <person name="Hipkin R."/>
            <person name="Janech M."/>
            <person name="Kroth P."/>
            <person name="Leese F."/>
            <person name="Lindquist E."/>
            <person name="Lyon B.R."/>
            <person name="Martin J."/>
            <person name="Mayer C."/>
            <person name="Parker M."/>
            <person name="Quesneville H."/>
            <person name="Raymond J."/>
            <person name="Uhlig C."/>
            <person name="Valentin K.U."/>
            <person name="Worden A.Z."/>
            <person name="Armbrust E.V."/>
            <person name="Bowler C."/>
            <person name="Green B."/>
            <person name="Moulton V."/>
            <person name="Van Oosterhout C."/>
            <person name="Grigoriev I."/>
        </authorList>
    </citation>
    <scope>NUCLEOTIDE SEQUENCE [LARGE SCALE GENOMIC DNA]</scope>
    <source>
        <strain evidence="2 3">CCMP1102</strain>
    </source>
</reference>
<feature type="compositionally biased region" description="Low complexity" evidence="1">
    <location>
        <begin position="23"/>
        <end position="45"/>
    </location>
</feature>
<feature type="region of interest" description="Disordered" evidence="1">
    <location>
        <begin position="18"/>
        <end position="77"/>
    </location>
</feature>